<dbReference type="EMBL" id="BNCO01000044">
    <property type="protein sequence ID" value="GIL61341.1"/>
    <property type="molecule type" value="Genomic_DNA"/>
</dbReference>
<keyword evidence="1" id="KW-0732">Signal</keyword>
<dbReference type="AlphaFoldDB" id="A0A8J4BHI3"/>
<feature type="signal peptide" evidence="1">
    <location>
        <begin position="1"/>
        <end position="19"/>
    </location>
</feature>
<dbReference type="SUPFAM" id="SSF53448">
    <property type="entry name" value="Nucleotide-diphospho-sugar transferases"/>
    <property type="match status" value="1"/>
</dbReference>
<comment type="caution">
    <text evidence="2">The sequence shown here is derived from an EMBL/GenBank/DDBJ whole genome shotgun (WGS) entry which is preliminary data.</text>
</comment>
<dbReference type="Gene3D" id="3.90.550.10">
    <property type="entry name" value="Spore Coat Polysaccharide Biosynthesis Protein SpsA, Chain A"/>
    <property type="match status" value="1"/>
</dbReference>
<keyword evidence="3" id="KW-1185">Reference proteome</keyword>
<accession>A0A8J4BHI3</accession>
<evidence type="ECO:0000313" key="2">
    <source>
        <dbReference type="EMBL" id="GIL61341.1"/>
    </source>
</evidence>
<evidence type="ECO:0000313" key="3">
    <source>
        <dbReference type="Proteomes" id="UP000747399"/>
    </source>
</evidence>
<gene>
    <name evidence="2" type="ORF">Vafri_15811</name>
</gene>
<name>A0A8J4BHI3_9CHLO</name>
<organism evidence="2 3">
    <name type="scientific">Volvox africanus</name>
    <dbReference type="NCBI Taxonomy" id="51714"/>
    <lineage>
        <taxon>Eukaryota</taxon>
        <taxon>Viridiplantae</taxon>
        <taxon>Chlorophyta</taxon>
        <taxon>core chlorophytes</taxon>
        <taxon>Chlorophyceae</taxon>
        <taxon>CS clade</taxon>
        <taxon>Chlamydomonadales</taxon>
        <taxon>Volvocaceae</taxon>
        <taxon>Volvox</taxon>
    </lineage>
</organism>
<dbReference type="InterPro" id="IPR029044">
    <property type="entry name" value="Nucleotide-diphossugar_trans"/>
</dbReference>
<evidence type="ECO:0000256" key="1">
    <source>
        <dbReference type="SAM" id="SignalP"/>
    </source>
</evidence>
<sequence>MLSLNIVLGLLILSYYCEAHSTLRVGGSDNGLLRRWLHKTRKLAQDGNERGDISSNSGKLAVVWLLTDFDRKDRDRISMLRTSLELCFRNLFSTTPANFYVFTFEEQISFIKQRLGDLMRLNVTVLPVHNSSWMVPQMAADRERWHSFQNANYRLMGDWRLAFMPHFAKKMGHRYVLQLDDDSFILSPVGTNLVELFDKRGYLLAARHAQRDPPIVTWGLPELARFYLVTNKVMPETLFEFCEPQNIEGLYSEYKRTKLEEGMVPTAQLDRLNRLGLRSRGGWNRTILFGNCLMYSLDWFLQPEVQHFVQLCRTTGASFTYRWNEQGVLAMLWQIFVPRDKLYMFSFDYAHRINATFALQLAERASGGVGHSSGD</sequence>
<dbReference type="Proteomes" id="UP000747399">
    <property type="component" value="Unassembled WGS sequence"/>
</dbReference>
<protein>
    <submittedName>
        <fullName evidence="2">Uncharacterized protein</fullName>
    </submittedName>
</protein>
<reference evidence="2" key="1">
    <citation type="journal article" date="2021" name="Proc. Natl. Acad. Sci. U.S.A.">
        <title>Three genomes in the algal genus Volvox reveal the fate of a haploid sex-determining region after a transition to homothallism.</title>
        <authorList>
            <person name="Yamamoto K."/>
            <person name="Hamaji T."/>
            <person name="Kawai-Toyooka H."/>
            <person name="Matsuzaki R."/>
            <person name="Takahashi F."/>
            <person name="Nishimura Y."/>
            <person name="Kawachi M."/>
            <person name="Noguchi H."/>
            <person name="Minakuchi Y."/>
            <person name="Umen J.G."/>
            <person name="Toyoda A."/>
            <person name="Nozaki H."/>
        </authorList>
    </citation>
    <scope>NUCLEOTIDE SEQUENCE</scope>
    <source>
        <strain evidence="2">NIES-3780</strain>
    </source>
</reference>
<feature type="chain" id="PRO_5035277111" evidence="1">
    <location>
        <begin position="20"/>
        <end position="375"/>
    </location>
</feature>
<proteinExistence type="predicted"/>